<feature type="transmembrane region" description="Helical" evidence="6">
    <location>
        <begin position="45"/>
        <end position="68"/>
    </location>
</feature>
<dbReference type="OrthoDB" id="88014at2"/>
<accession>A0A255ZMX5</accession>
<feature type="transmembrane region" description="Helical" evidence="6">
    <location>
        <begin position="330"/>
        <end position="349"/>
    </location>
</feature>
<evidence type="ECO:0000256" key="1">
    <source>
        <dbReference type="ARBA" id="ARBA00004651"/>
    </source>
</evidence>
<evidence type="ECO:0000313" key="7">
    <source>
        <dbReference type="EMBL" id="OYQ42769.1"/>
    </source>
</evidence>
<evidence type="ECO:0000256" key="2">
    <source>
        <dbReference type="ARBA" id="ARBA00022475"/>
    </source>
</evidence>
<evidence type="ECO:0000256" key="5">
    <source>
        <dbReference type="ARBA" id="ARBA00023136"/>
    </source>
</evidence>
<reference evidence="7 8" key="1">
    <citation type="submission" date="2017-07" db="EMBL/GenBank/DDBJ databases">
        <title>Flavobacterium cyanobacteriorum sp. nov., isolated from cyanobacterial aggregates in a eutrophic lake.</title>
        <authorList>
            <person name="Cai H."/>
        </authorList>
    </citation>
    <scope>NUCLEOTIDE SEQUENCE [LARGE SCALE GENOMIC DNA]</scope>
    <source>
        <strain evidence="7 8">TH167</strain>
    </source>
</reference>
<dbReference type="AlphaFoldDB" id="A0A255ZMX5"/>
<dbReference type="Proteomes" id="UP000216035">
    <property type="component" value="Unassembled WGS sequence"/>
</dbReference>
<keyword evidence="5 6" id="KW-0472">Membrane</keyword>
<sequence length="487" mass="54794">MGIVIKQSSGNFVITYFGFAIGAVNALFLYTNFLDQEYYGYTQYLLSAANILMPFMAFGVHSSLIRFFSRCTSEKEKDQLLSFVVLLPLLISSIVAVLYGFFSEAFVTHFLSPNMDVSKYLWMIPVVGLAMAYFEIFYAYAKVHLRSNLGNFLSEVLVRLLAMLLLIGVHYNWLSTEQFLYGLVIAYVLQTVCMFVYAVSMRPLRFRIGFPHNRNEILQFSAFIIVSGSIATLLIDLDKLMIPRFSSPEAVAIYGVAGFISTVIAVPARAMNHITYPLTAQLIGAEKWDELRSLYKKSALTLQIIGGLVLLGIFLNINQLYLIIPAGYETGYWSVILVGLAKFYDVILGNNNAILVNTKHYKWALAFGMGVVVLMIFFNLWLIPIYGITGAALATLLSVAIYNTVKLLFVVRKLQMSPFSTATIKSFAIIGVTFALFFGWDFKFHPVINICCKSAMITVFYVFVVLRWNVSPEISAAFNGFLHKFKK</sequence>
<feature type="transmembrane region" description="Helical" evidence="6">
    <location>
        <begin position="300"/>
        <end position="324"/>
    </location>
</feature>
<dbReference type="PANTHER" id="PTHR30250">
    <property type="entry name" value="PST FAMILY PREDICTED COLANIC ACID TRANSPORTER"/>
    <property type="match status" value="1"/>
</dbReference>
<dbReference type="EMBL" id="NOXX01000211">
    <property type="protein sequence ID" value="OYQ42769.1"/>
    <property type="molecule type" value="Genomic_DNA"/>
</dbReference>
<comment type="subcellular location">
    <subcellularLocation>
        <location evidence="1">Cell membrane</location>
        <topology evidence="1">Multi-pass membrane protein</topology>
    </subcellularLocation>
</comment>
<feature type="transmembrane region" description="Helical" evidence="6">
    <location>
        <begin position="361"/>
        <end position="382"/>
    </location>
</feature>
<keyword evidence="3 6" id="KW-0812">Transmembrane</keyword>
<evidence type="ECO:0000256" key="3">
    <source>
        <dbReference type="ARBA" id="ARBA00022692"/>
    </source>
</evidence>
<feature type="transmembrane region" description="Helical" evidence="6">
    <location>
        <begin position="250"/>
        <end position="268"/>
    </location>
</feature>
<feature type="transmembrane region" description="Helical" evidence="6">
    <location>
        <begin position="179"/>
        <end position="197"/>
    </location>
</feature>
<dbReference type="RefSeq" id="WP_094486925.1">
    <property type="nucleotide sequence ID" value="NZ_NOXX01000211.1"/>
</dbReference>
<feature type="transmembrane region" description="Helical" evidence="6">
    <location>
        <begin position="122"/>
        <end position="140"/>
    </location>
</feature>
<feature type="transmembrane region" description="Helical" evidence="6">
    <location>
        <begin position="217"/>
        <end position="235"/>
    </location>
</feature>
<keyword evidence="4 6" id="KW-1133">Transmembrane helix</keyword>
<feature type="transmembrane region" description="Helical" evidence="6">
    <location>
        <begin position="422"/>
        <end position="440"/>
    </location>
</feature>
<feature type="transmembrane region" description="Helical" evidence="6">
    <location>
        <begin position="388"/>
        <end position="410"/>
    </location>
</feature>
<dbReference type="GO" id="GO:0005886">
    <property type="term" value="C:plasma membrane"/>
    <property type="evidence" value="ECO:0007669"/>
    <property type="project" value="UniProtKB-SubCell"/>
</dbReference>
<keyword evidence="2" id="KW-1003">Cell membrane</keyword>
<evidence type="ECO:0000256" key="4">
    <source>
        <dbReference type="ARBA" id="ARBA00022989"/>
    </source>
</evidence>
<comment type="caution">
    <text evidence="7">The sequence shown here is derived from an EMBL/GenBank/DDBJ whole genome shotgun (WGS) entry which is preliminary data.</text>
</comment>
<protein>
    <submittedName>
        <fullName evidence="7">Uncharacterized protein</fullName>
    </submittedName>
</protein>
<evidence type="ECO:0000313" key="8">
    <source>
        <dbReference type="Proteomes" id="UP000216035"/>
    </source>
</evidence>
<evidence type="ECO:0000256" key="6">
    <source>
        <dbReference type="SAM" id="Phobius"/>
    </source>
</evidence>
<feature type="transmembrane region" description="Helical" evidence="6">
    <location>
        <begin position="12"/>
        <end position="33"/>
    </location>
</feature>
<dbReference type="Pfam" id="PF01943">
    <property type="entry name" value="Polysacc_synt"/>
    <property type="match status" value="1"/>
</dbReference>
<feature type="transmembrane region" description="Helical" evidence="6">
    <location>
        <begin position="152"/>
        <end position="173"/>
    </location>
</feature>
<keyword evidence="8" id="KW-1185">Reference proteome</keyword>
<feature type="transmembrane region" description="Helical" evidence="6">
    <location>
        <begin position="446"/>
        <end position="466"/>
    </location>
</feature>
<organism evidence="7 8">
    <name type="scientific">Flavobacterium aurantiibacter</name>
    <dbReference type="NCBI Taxonomy" id="2023067"/>
    <lineage>
        <taxon>Bacteria</taxon>
        <taxon>Pseudomonadati</taxon>
        <taxon>Bacteroidota</taxon>
        <taxon>Flavobacteriia</taxon>
        <taxon>Flavobacteriales</taxon>
        <taxon>Flavobacteriaceae</taxon>
        <taxon>Flavobacterium</taxon>
    </lineage>
</organism>
<proteinExistence type="predicted"/>
<dbReference type="InterPro" id="IPR002797">
    <property type="entry name" value="Polysacc_synth"/>
</dbReference>
<name>A0A255ZMX5_9FLAO</name>
<dbReference type="PANTHER" id="PTHR30250:SF11">
    <property type="entry name" value="O-ANTIGEN TRANSPORTER-RELATED"/>
    <property type="match status" value="1"/>
</dbReference>
<feature type="transmembrane region" description="Helical" evidence="6">
    <location>
        <begin position="80"/>
        <end position="102"/>
    </location>
</feature>
<gene>
    <name evidence="7" type="ORF">CHX27_11535</name>
</gene>
<dbReference type="InterPro" id="IPR050833">
    <property type="entry name" value="Poly_Biosynth_Transport"/>
</dbReference>